<proteinExistence type="predicted"/>
<dbReference type="STRING" id="1884381.SAMN05518846_1068"/>
<dbReference type="AlphaFoldDB" id="A0A1I3UIM9"/>
<dbReference type="Proteomes" id="UP000198915">
    <property type="component" value="Unassembled WGS sequence"/>
</dbReference>
<dbReference type="RefSeq" id="WP_175530517.1">
    <property type="nucleotide sequence ID" value="NZ_FORT01000006.1"/>
</dbReference>
<reference evidence="2" key="1">
    <citation type="submission" date="2016-10" db="EMBL/GenBank/DDBJ databases">
        <authorList>
            <person name="Varghese N."/>
            <person name="Submissions S."/>
        </authorList>
    </citation>
    <scope>NUCLEOTIDE SEQUENCE [LARGE SCALE GENOMIC DNA]</scope>
    <source>
        <strain evidence="2">OK042</strain>
    </source>
</reference>
<organism evidence="1 2">
    <name type="scientific">Brevibacillus centrosporus</name>
    <dbReference type="NCBI Taxonomy" id="54910"/>
    <lineage>
        <taxon>Bacteria</taxon>
        <taxon>Bacillati</taxon>
        <taxon>Bacillota</taxon>
        <taxon>Bacilli</taxon>
        <taxon>Bacillales</taxon>
        <taxon>Paenibacillaceae</taxon>
        <taxon>Brevibacillus</taxon>
    </lineage>
</organism>
<sequence length="45" mass="5096">MNPLLKQVIWLLAKLVLAGMSREQAIDKVAKDHGLNQEELRAKLL</sequence>
<keyword evidence="2" id="KW-1185">Reference proteome</keyword>
<dbReference type="EMBL" id="FORT01000006">
    <property type="protein sequence ID" value="SFJ83368.1"/>
    <property type="molecule type" value="Genomic_DNA"/>
</dbReference>
<evidence type="ECO:0000313" key="1">
    <source>
        <dbReference type="EMBL" id="SFJ83368.1"/>
    </source>
</evidence>
<gene>
    <name evidence="1" type="ORF">SAMN05518846_1068</name>
</gene>
<accession>A0A1I3UIM9</accession>
<protein>
    <submittedName>
        <fullName evidence="1">Uncharacterized protein</fullName>
    </submittedName>
</protein>
<name>A0A1I3UIM9_9BACL</name>
<evidence type="ECO:0000313" key="2">
    <source>
        <dbReference type="Proteomes" id="UP000198915"/>
    </source>
</evidence>